<organism evidence="1 2">
    <name type="scientific">Waterburya agarophytonicola KI4</name>
    <dbReference type="NCBI Taxonomy" id="2874699"/>
    <lineage>
        <taxon>Bacteria</taxon>
        <taxon>Bacillati</taxon>
        <taxon>Cyanobacteriota</taxon>
        <taxon>Cyanophyceae</taxon>
        <taxon>Pleurocapsales</taxon>
        <taxon>Hyellaceae</taxon>
        <taxon>Waterburya</taxon>
        <taxon>Waterburya agarophytonicola</taxon>
    </lineage>
</organism>
<evidence type="ECO:0000313" key="1">
    <source>
        <dbReference type="EMBL" id="MCC0177238.1"/>
    </source>
</evidence>
<dbReference type="InterPro" id="IPR008979">
    <property type="entry name" value="Galactose-bd-like_sf"/>
</dbReference>
<reference evidence="1" key="1">
    <citation type="journal article" date="2021" name="Antonie Van Leeuwenhoek">
        <title>Draft genome and description of Waterburya agarophytonicola gen. nov. sp. nov. (Pleurocapsales, Cyanobacteria): a seaweed symbiont.</title>
        <authorList>
            <person name="Bonthond G."/>
            <person name="Shalygin S."/>
            <person name="Bayer T."/>
            <person name="Weinberger F."/>
        </authorList>
    </citation>
    <scope>NUCLEOTIDE SEQUENCE</scope>
    <source>
        <strain evidence="1">KI4</strain>
    </source>
</reference>
<sequence length="545" mass="58732">MSITINFAPEGTAINQSIVDFGQGYSLERGFGWVKQSTLNNINPTPIDITLNTRDRDESNDSLRDSLIHLQYPSEFSTYEPVGNPKPSAWEYNLANGLYQVTVSVGDSDFTDSNHRINLEGKSVINGFVPTEDEKFATTTTLVEVADGKLTLDARGGENTKLNFVEIAPAESVKINFGIASIEAPSGYIQDIGNAYSDERGFGWITQESVGSDNPIPLSVVANARDRNTSASTTLDTLIHLQYPEEYNNPNSETTAAAWEYQLANGQYLVTVNVGDANFADSNHVINVEGKTFVSGFTASPSQLFKSTTKLVTIADGKLTVDAIGGDNTKINSIEITPFSRLNDDDNAVEEPSIPENGVNINFGTAVTVAPEGFIQDIGQGFDSTRGFGWVTESSLGTVEAQPIDIVANGRDRNTLTQNTALDSLIHMQYPTGLGNSNDVINTRAAWEYEVKDGRYEVIVSVGDASFTDSNHVINIEGENAVVGNGLSGFIPDSLGGNLFFTGRATVEVIDGRLTIDAIGGENTKINYISIIPVDSELTISDSEV</sequence>
<dbReference type="Gene3D" id="2.60.120.430">
    <property type="entry name" value="Galactose-binding lectin"/>
    <property type="match status" value="3"/>
</dbReference>
<dbReference type="SUPFAM" id="SSF49785">
    <property type="entry name" value="Galactose-binding domain-like"/>
    <property type="match status" value="3"/>
</dbReference>
<dbReference type="RefSeq" id="WP_229640292.1">
    <property type="nucleotide sequence ID" value="NZ_JADWDC010000019.1"/>
</dbReference>
<gene>
    <name evidence="1" type="ORF">I4641_09640</name>
</gene>
<keyword evidence="2" id="KW-1185">Reference proteome</keyword>
<comment type="caution">
    <text evidence="1">The sequence shown here is derived from an EMBL/GenBank/DDBJ whole genome shotgun (WGS) entry which is preliminary data.</text>
</comment>
<protein>
    <submittedName>
        <fullName evidence="1">Uncharacterized protein</fullName>
    </submittedName>
</protein>
<accession>A0A964FH79</accession>
<dbReference type="EMBL" id="JADWDC010000019">
    <property type="protein sequence ID" value="MCC0177238.1"/>
    <property type="molecule type" value="Genomic_DNA"/>
</dbReference>
<dbReference type="Proteomes" id="UP000729733">
    <property type="component" value="Unassembled WGS sequence"/>
</dbReference>
<name>A0A964FH79_9CYAN</name>
<evidence type="ECO:0000313" key="2">
    <source>
        <dbReference type="Proteomes" id="UP000729733"/>
    </source>
</evidence>
<proteinExistence type="predicted"/>
<dbReference type="AlphaFoldDB" id="A0A964FH79"/>